<comment type="caution">
    <text evidence="2">The sequence shown here is derived from an EMBL/GenBank/DDBJ whole genome shotgun (WGS) entry which is preliminary data.</text>
</comment>
<gene>
    <name evidence="2" type="ORF">SAMN04488081_2560</name>
</gene>
<feature type="transmembrane region" description="Helical" evidence="1">
    <location>
        <begin position="25"/>
        <end position="42"/>
    </location>
</feature>
<evidence type="ECO:0000313" key="3">
    <source>
        <dbReference type="Proteomes" id="UP000198647"/>
    </source>
</evidence>
<organism evidence="2 3">
    <name type="scientific">Salimicrobium album</name>
    <dbReference type="NCBI Taxonomy" id="50717"/>
    <lineage>
        <taxon>Bacteria</taxon>
        <taxon>Bacillati</taxon>
        <taxon>Bacillota</taxon>
        <taxon>Bacilli</taxon>
        <taxon>Bacillales</taxon>
        <taxon>Bacillaceae</taxon>
        <taxon>Salimicrobium</taxon>
    </lineage>
</organism>
<keyword evidence="1" id="KW-1133">Transmembrane helix</keyword>
<evidence type="ECO:0008006" key="4">
    <source>
        <dbReference type="Google" id="ProtNLM"/>
    </source>
</evidence>
<evidence type="ECO:0000256" key="1">
    <source>
        <dbReference type="SAM" id="Phobius"/>
    </source>
</evidence>
<dbReference type="Proteomes" id="UP000198647">
    <property type="component" value="Unassembled WGS sequence"/>
</dbReference>
<feature type="transmembrane region" description="Helical" evidence="1">
    <location>
        <begin position="166"/>
        <end position="186"/>
    </location>
</feature>
<dbReference type="RefSeq" id="WP_093108107.1">
    <property type="nucleotide sequence ID" value="NZ_FNOS01000008.1"/>
</dbReference>
<keyword evidence="1" id="KW-0472">Membrane</keyword>
<feature type="transmembrane region" description="Helical" evidence="1">
    <location>
        <begin position="207"/>
        <end position="224"/>
    </location>
</feature>
<evidence type="ECO:0000313" key="2">
    <source>
        <dbReference type="EMBL" id="SDY28849.1"/>
    </source>
</evidence>
<reference evidence="2 3" key="1">
    <citation type="submission" date="2016-10" db="EMBL/GenBank/DDBJ databases">
        <authorList>
            <person name="Varghese N."/>
            <person name="Submissions S."/>
        </authorList>
    </citation>
    <scope>NUCLEOTIDE SEQUENCE [LARGE SCALE GENOMIC DNA]</scope>
    <source>
        <strain evidence="2 3">DSM 20748</strain>
    </source>
</reference>
<protein>
    <recommendedName>
        <fullName evidence="4">4-hydroxybenzoate polyprenyltransferase</fullName>
    </recommendedName>
</protein>
<keyword evidence="3" id="KW-1185">Reference proteome</keyword>
<dbReference type="EMBL" id="FNOS01000008">
    <property type="protein sequence ID" value="SDY28849.1"/>
    <property type="molecule type" value="Genomic_DNA"/>
</dbReference>
<feature type="transmembrane region" description="Helical" evidence="1">
    <location>
        <begin position="49"/>
        <end position="67"/>
    </location>
</feature>
<sequence length="260" mass="30745">MVEWKVLIPFYYTLYTRLKDTMNRISYITTFLIPVLFVIYHFERGIDLLAVLSGFVALFSIYEIGYLKNDIVTTKFEKNPTLRLDEESYSILDENLRRIVLLKYIIALISLVAIWLMGYQVLILGSFLLLIDLTYRIHNRVRGRTALITFMVLSILRYSAVPVLFVSDLFSVLMIYTVTIGILRFIEKGSRKKFRLRWLQHLCKEINQFRVLYYLSLVIVAFVIDLNSVYSILAMYYLIYRTIIYLMIRIKANKNQIGFT</sequence>
<accession>A0A1H3INI8</accession>
<name>A0A1H3INI8_9BACI</name>
<feature type="transmembrane region" description="Helical" evidence="1">
    <location>
        <begin position="104"/>
        <end position="131"/>
    </location>
</feature>
<feature type="transmembrane region" description="Helical" evidence="1">
    <location>
        <begin position="230"/>
        <end position="248"/>
    </location>
</feature>
<proteinExistence type="predicted"/>
<keyword evidence="1" id="KW-0812">Transmembrane</keyword>